<keyword evidence="3" id="KW-1185">Reference proteome</keyword>
<reference evidence="2" key="1">
    <citation type="journal article" date="2023" name="G3 (Bethesda)">
        <title>A reference genome for the long-term kleptoplast-retaining sea slug Elysia crispata morphotype clarki.</title>
        <authorList>
            <person name="Eastman K.E."/>
            <person name="Pendleton A.L."/>
            <person name="Shaikh M.A."/>
            <person name="Suttiyut T."/>
            <person name="Ogas R."/>
            <person name="Tomko P."/>
            <person name="Gavelis G."/>
            <person name="Widhalm J.R."/>
            <person name="Wisecaver J.H."/>
        </authorList>
    </citation>
    <scope>NUCLEOTIDE SEQUENCE</scope>
    <source>
        <strain evidence="2">ECLA1</strain>
    </source>
</reference>
<evidence type="ECO:0000313" key="2">
    <source>
        <dbReference type="EMBL" id="KAK3726700.1"/>
    </source>
</evidence>
<dbReference type="EMBL" id="JAWDGP010007289">
    <property type="protein sequence ID" value="KAK3726700.1"/>
    <property type="molecule type" value="Genomic_DNA"/>
</dbReference>
<name>A0AAE0XYW3_9GAST</name>
<organism evidence="2 3">
    <name type="scientific">Elysia crispata</name>
    <name type="common">lettuce slug</name>
    <dbReference type="NCBI Taxonomy" id="231223"/>
    <lineage>
        <taxon>Eukaryota</taxon>
        <taxon>Metazoa</taxon>
        <taxon>Spiralia</taxon>
        <taxon>Lophotrochozoa</taxon>
        <taxon>Mollusca</taxon>
        <taxon>Gastropoda</taxon>
        <taxon>Heterobranchia</taxon>
        <taxon>Euthyneura</taxon>
        <taxon>Panpulmonata</taxon>
        <taxon>Sacoglossa</taxon>
        <taxon>Placobranchoidea</taxon>
        <taxon>Plakobranchidae</taxon>
        <taxon>Elysia</taxon>
    </lineage>
</organism>
<feature type="region of interest" description="Disordered" evidence="1">
    <location>
        <begin position="72"/>
        <end position="109"/>
    </location>
</feature>
<evidence type="ECO:0000313" key="3">
    <source>
        <dbReference type="Proteomes" id="UP001283361"/>
    </source>
</evidence>
<evidence type="ECO:0000256" key="1">
    <source>
        <dbReference type="SAM" id="MobiDB-lite"/>
    </source>
</evidence>
<accession>A0AAE0XYW3</accession>
<comment type="caution">
    <text evidence="2">The sequence shown here is derived from an EMBL/GenBank/DDBJ whole genome shotgun (WGS) entry which is preliminary data.</text>
</comment>
<gene>
    <name evidence="2" type="ORF">RRG08_017008</name>
</gene>
<dbReference type="Proteomes" id="UP001283361">
    <property type="component" value="Unassembled WGS sequence"/>
</dbReference>
<sequence length="130" mass="14079">MASACRQSDFKEGQPVQNCHRTFHSAQCSTRTAHPRAPWQDGWVNYKATDSTVQATAPGAAKDLTKSRIKGLWPPLLTPPPRPLTKYSETLRKGPAPSADISLTPDPSHGQRIKPAIGFLGPHMAGLNIS</sequence>
<proteinExistence type="predicted"/>
<dbReference type="AlphaFoldDB" id="A0AAE0XYW3"/>
<protein>
    <submittedName>
        <fullName evidence="2">Uncharacterized protein</fullName>
    </submittedName>
</protein>